<reference evidence="1 2" key="1">
    <citation type="journal article" date="2022" name="New Phytol.">
        <title>Ecological generalism drives hyperdiversity of secondary metabolite gene clusters in xylarialean endophytes.</title>
        <authorList>
            <person name="Franco M.E.E."/>
            <person name="Wisecaver J.H."/>
            <person name="Arnold A.E."/>
            <person name="Ju Y.M."/>
            <person name="Slot J.C."/>
            <person name="Ahrendt S."/>
            <person name="Moore L.P."/>
            <person name="Eastman K.E."/>
            <person name="Scott K."/>
            <person name="Konkel Z."/>
            <person name="Mondo S.J."/>
            <person name="Kuo A."/>
            <person name="Hayes R.D."/>
            <person name="Haridas S."/>
            <person name="Andreopoulos B."/>
            <person name="Riley R."/>
            <person name="LaButti K."/>
            <person name="Pangilinan J."/>
            <person name="Lipzen A."/>
            <person name="Amirebrahimi M."/>
            <person name="Yan J."/>
            <person name="Adam C."/>
            <person name="Keymanesh K."/>
            <person name="Ng V."/>
            <person name="Louie K."/>
            <person name="Northen T."/>
            <person name="Drula E."/>
            <person name="Henrissat B."/>
            <person name="Hsieh H.M."/>
            <person name="Youens-Clark K."/>
            <person name="Lutzoni F."/>
            <person name="Miadlikowska J."/>
            <person name="Eastwood D.C."/>
            <person name="Hamelin R.C."/>
            <person name="Grigoriev I.V."/>
            <person name="U'Ren J.M."/>
        </authorList>
    </citation>
    <scope>NUCLEOTIDE SEQUENCE [LARGE SCALE GENOMIC DNA]</scope>
    <source>
        <strain evidence="1 2">CBS 119005</strain>
    </source>
</reference>
<dbReference type="Proteomes" id="UP001497700">
    <property type="component" value="Unassembled WGS sequence"/>
</dbReference>
<evidence type="ECO:0000313" key="2">
    <source>
        <dbReference type="Proteomes" id="UP001497700"/>
    </source>
</evidence>
<gene>
    <name evidence="1" type="ORF">F4820DRAFT_423673</name>
</gene>
<comment type="caution">
    <text evidence="1">The sequence shown here is derived from an EMBL/GenBank/DDBJ whole genome shotgun (WGS) entry which is preliminary data.</text>
</comment>
<protein>
    <submittedName>
        <fullName evidence="1">Fatty acid transporter</fullName>
    </submittedName>
</protein>
<keyword evidence="2" id="KW-1185">Reference proteome</keyword>
<organism evidence="1 2">
    <name type="scientific">Hypoxylon rubiginosum</name>
    <dbReference type="NCBI Taxonomy" id="110542"/>
    <lineage>
        <taxon>Eukaryota</taxon>
        <taxon>Fungi</taxon>
        <taxon>Dikarya</taxon>
        <taxon>Ascomycota</taxon>
        <taxon>Pezizomycotina</taxon>
        <taxon>Sordariomycetes</taxon>
        <taxon>Xylariomycetidae</taxon>
        <taxon>Xylariales</taxon>
        <taxon>Hypoxylaceae</taxon>
        <taxon>Hypoxylon</taxon>
    </lineage>
</organism>
<sequence>MALSAAGVIGSAALAAYLDARFHIRHDLAAGSNKAKLGLWMKHITKQIQSGKTHIYHVFEDRASTPMGDTTFLIFEGRELTYRDFYNALQPVGNWLLGLGIEKGEMVALDGGNSVELMLLWFALEAIGAAAAFINCNLTGKALVHSVKISGARYFLADSDVRQLVSPVEDELVAAGAQTIYYDTELFDTFTNTEPLPASRRTGASIMDVAGLVYTSGTTGMPKATVVTRARYMMVPLAGGRFGINPGDRIYTCLPLYHSSAQSAGCLPCLSAGATMVLSRKFSHKTFWPEVHASRATVVQYVGELCRYLLNAPPSPLDTGHQVRMAWGNGMRLDVWEPFRQRFGIEVIHEFYAATDGMGGILTNLNRGDFSRGAIAVRGPLWHLLNGADEARVAIDPDTQEILRGKNGFAVRCKADEPGEMIRRMDPKNPKMGSPAYYNNDRAAEKRRVADVFAKGDLWFRSGDVMRLDSEGRLCFVDRLGDTFRWHSENVSTNEVGNVVAQFPQILDANVYGVLVPNADGRAGCAAIAVAEGLSAKPEDVAGGRGLDLKGLAEHCLANLPRYAVPLFLRVVGQLEYTGTMKLLKGPLRSEGIDLEAIEKAAKEKGHAADVIYWLPPGERAYVRFEKEDLAMLKSGKVRL</sequence>
<accession>A0ACB9YZE4</accession>
<proteinExistence type="predicted"/>
<dbReference type="EMBL" id="MU393487">
    <property type="protein sequence ID" value="KAI4864343.1"/>
    <property type="molecule type" value="Genomic_DNA"/>
</dbReference>
<name>A0ACB9YZE4_9PEZI</name>
<evidence type="ECO:0000313" key="1">
    <source>
        <dbReference type="EMBL" id="KAI4864343.1"/>
    </source>
</evidence>